<dbReference type="OrthoDB" id="941624at2759"/>
<name>A0A165S456_9AGAM</name>
<proteinExistence type="inferred from homology"/>
<comment type="similarity">
    <text evidence="1">Belongs to the TRAPP small subunits family. BET3 subfamily.</text>
</comment>
<feature type="region of interest" description="Disordered" evidence="2">
    <location>
        <begin position="1"/>
        <end position="29"/>
    </location>
</feature>
<dbReference type="Proteomes" id="UP000076761">
    <property type="component" value="Unassembled WGS sequence"/>
</dbReference>
<sequence>MTARNSFQGAPASMIPSSSSSSSTAASGLALADAAPRQMDGPVMDYFLIEVVNVLADSSKFATSRVKKIEQEMIEAGLMSASPPVPAKKEKEKEKEYNVRDSTTSLTSQKGTVKAEPLTDEEEAQRLRLEAIGLHVGANICERLCRDRPLFTDTLDMIKFICKDLWVACWDKQVDNLRTNHRGVYVLQDNSFKPISRLSSWEGRADATKRARMYVAMPAGIIKGALSRLGIQGVVVPEISSLPQCTFQIKLPKGS</sequence>
<evidence type="ECO:0000256" key="2">
    <source>
        <dbReference type="SAM" id="MobiDB-lite"/>
    </source>
</evidence>
<dbReference type="CDD" id="cd14944">
    <property type="entry name" value="TRAPPC6A_Trs33"/>
    <property type="match status" value="1"/>
</dbReference>
<feature type="compositionally biased region" description="Basic and acidic residues" evidence="2">
    <location>
        <begin position="87"/>
        <end position="99"/>
    </location>
</feature>
<dbReference type="Pfam" id="PF04051">
    <property type="entry name" value="TRAPP"/>
    <property type="match status" value="1"/>
</dbReference>
<feature type="compositionally biased region" description="Low complexity" evidence="2">
    <location>
        <begin position="10"/>
        <end position="29"/>
    </location>
</feature>
<dbReference type="InterPro" id="IPR024096">
    <property type="entry name" value="NO_sig/Golgi_transp_ligand-bd"/>
</dbReference>
<dbReference type="Gene3D" id="3.30.1380.20">
    <property type="entry name" value="Trafficking protein particle complex subunit 3"/>
    <property type="match status" value="1"/>
</dbReference>
<evidence type="ECO:0000256" key="1">
    <source>
        <dbReference type="ARBA" id="ARBA00006218"/>
    </source>
</evidence>
<evidence type="ECO:0000313" key="3">
    <source>
        <dbReference type="EMBL" id="KZT24649.1"/>
    </source>
</evidence>
<gene>
    <name evidence="3" type="ORF">NEOLEDRAFT_1134685</name>
</gene>
<evidence type="ECO:0000313" key="4">
    <source>
        <dbReference type="Proteomes" id="UP000076761"/>
    </source>
</evidence>
<dbReference type="STRING" id="1314782.A0A165S456"/>
<dbReference type="GO" id="GO:0006888">
    <property type="term" value="P:endoplasmic reticulum to Golgi vesicle-mediated transport"/>
    <property type="evidence" value="ECO:0007669"/>
    <property type="project" value="TreeGrafter"/>
</dbReference>
<reference evidence="3 4" key="1">
    <citation type="journal article" date="2016" name="Mol. Biol. Evol.">
        <title>Comparative Genomics of Early-Diverging Mushroom-Forming Fungi Provides Insights into the Origins of Lignocellulose Decay Capabilities.</title>
        <authorList>
            <person name="Nagy L.G."/>
            <person name="Riley R."/>
            <person name="Tritt A."/>
            <person name="Adam C."/>
            <person name="Daum C."/>
            <person name="Floudas D."/>
            <person name="Sun H."/>
            <person name="Yadav J.S."/>
            <person name="Pangilinan J."/>
            <person name="Larsson K.H."/>
            <person name="Matsuura K."/>
            <person name="Barry K."/>
            <person name="Labutti K."/>
            <person name="Kuo R."/>
            <person name="Ohm R.A."/>
            <person name="Bhattacharya S.S."/>
            <person name="Shirouzu T."/>
            <person name="Yoshinaga Y."/>
            <person name="Martin F.M."/>
            <person name="Grigoriev I.V."/>
            <person name="Hibbett D.S."/>
        </authorList>
    </citation>
    <scope>NUCLEOTIDE SEQUENCE [LARGE SCALE GENOMIC DNA]</scope>
    <source>
        <strain evidence="3 4">HHB14362 ss-1</strain>
    </source>
</reference>
<dbReference type="GO" id="GO:0005802">
    <property type="term" value="C:trans-Golgi network"/>
    <property type="evidence" value="ECO:0007669"/>
    <property type="project" value="TreeGrafter"/>
</dbReference>
<organism evidence="3 4">
    <name type="scientific">Neolentinus lepideus HHB14362 ss-1</name>
    <dbReference type="NCBI Taxonomy" id="1314782"/>
    <lineage>
        <taxon>Eukaryota</taxon>
        <taxon>Fungi</taxon>
        <taxon>Dikarya</taxon>
        <taxon>Basidiomycota</taxon>
        <taxon>Agaricomycotina</taxon>
        <taxon>Agaricomycetes</taxon>
        <taxon>Gloeophyllales</taxon>
        <taxon>Gloeophyllaceae</taxon>
        <taxon>Neolentinus</taxon>
    </lineage>
</organism>
<dbReference type="PANTHER" id="PTHR12817">
    <property type="entry name" value="TRAFFICKING PROTEIN PARTICLE COMPLEX SUBUNIT 6B"/>
    <property type="match status" value="1"/>
</dbReference>
<dbReference type="InterPro" id="IPR007194">
    <property type="entry name" value="TRAPP_component"/>
</dbReference>
<dbReference type="AlphaFoldDB" id="A0A165S456"/>
<protein>
    <submittedName>
        <fullName evidence="3">TRAPP complex subunit trs33</fullName>
    </submittedName>
</protein>
<dbReference type="SUPFAM" id="SSF111126">
    <property type="entry name" value="Ligand-binding domain in the NO signalling and Golgi transport"/>
    <property type="match status" value="1"/>
</dbReference>
<dbReference type="PANTHER" id="PTHR12817:SF0">
    <property type="entry name" value="GEO08327P1"/>
    <property type="match status" value="1"/>
</dbReference>
<dbReference type="GO" id="GO:0030008">
    <property type="term" value="C:TRAPP complex"/>
    <property type="evidence" value="ECO:0007669"/>
    <property type="project" value="TreeGrafter"/>
</dbReference>
<keyword evidence="4" id="KW-1185">Reference proteome</keyword>
<feature type="region of interest" description="Disordered" evidence="2">
    <location>
        <begin position="81"/>
        <end position="119"/>
    </location>
</feature>
<feature type="compositionally biased region" description="Polar residues" evidence="2">
    <location>
        <begin position="100"/>
        <end position="111"/>
    </location>
</feature>
<accession>A0A165S456</accession>
<dbReference type="InterPro" id="IPR037992">
    <property type="entry name" value="TRAPPC6/Trs33"/>
</dbReference>
<dbReference type="InParanoid" id="A0A165S456"/>
<dbReference type="EMBL" id="KV425576">
    <property type="protein sequence ID" value="KZT24649.1"/>
    <property type="molecule type" value="Genomic_DNA"/>
</dbReference>
<dbReference type="GO" id="GO:0005801">
    <property type="term" value="C:cis-Golgi network"/>
    <property type="evidence" value="ECO:0007669"/>
    <property type="project" value="TreeGrafter"/>
</dbReference>